<reference evidence="5" key="1">
    <citation type="submission" date="2025-08" db="UniProtKB">
        <authorList>
            <consortium name="Ensembl"/>
        </authorList>
    </citation>
    <scope>IDENTIFICATION</scope>
</reference>
<evidence type="ECO:0000256" key="2">
    <source>
        <dbReference type="ARBA" id="ARBA00023157"/>
    </source>
</evidence>
<name>A0A3B4BHH5_9GOBI</name>
<dbReference type="Ensembl" id="ENSPMGT00000029783.1">
    <property type="protein sequence ID" value="ENSPMGP00000027962.1"/>
    <property type="gene ID" value="ENSPMGG00000022548.1"/>
</dbReference>
<protein>
    <recommendedName>
        <fullName evidence="4">Fibronectin type-III domain-containing protein</fullName>
    </recommendedName>
</protein>
<dbReference type="InterPro" id="IPR003961">
    <property type="entry name" value="FN3_dom"/>
</dbReference>
<keyword evidence="6" id="KW-1185">Reference proteome</keyword>
<dbReference type="STRING" id="409849.ENSPMGP00000027962"/>
<dbReference type="CDD" id="cd00063">
    <property type="entry name" value="FN3"/>
    <property type="match status" value="1"/>
</dbReference>
<evidence type="ECO:0000313" key="5">
    <source>
        <dbReference type="Ensembl" id="ENSPMGP00000027962.1"/>
    </source>
</evidence>
<dbReference type="PANTHER" id="PTHR46708:SF2">
    <property type="entry name" value="FIBRONECTIN TYPE-III DOMAIN-CONTAINING PROTEIN"/>
    <property type="match status" value="1"/>
</dbReference>
<keyword evidence="1" id="KW-0677">Repeat</keyword>
<keyword evidence="3" id="KW-0325">Glycoprotein</keyword>
<dbReference type="InterPro" id="IPR050991">
    <property type="entry name" value="ECM_Regulatory_Proteins"/>
</dbReference>
<keyword evidence="2" id="KW-1015">Disulfide bond</keyword>
<dbReference type="SMART" id="SM00060">
    <property type="entry name" value="FN3"/>
    <property type="match status" value="1"/>
</dbReference>
<dbReference type="InterPro" id="IPR036116">
    <property type="entry name" value="FN3_sf"/>
</dbReference>
<dbReference type="PROSITE" id="PS50853">
    <property type="entry name" value="FN3"/>
    <property type="match status" value="1"/>
</dbReference>
<sequence length="151" mass="16907">VESPTNLQFFEVSDKKIVLTWNSPAADVSGYRVTPDAPTDIHFMNVTENSAVILWYAPRAKITGYRLFLTVEGSTPKQLKLPARLTQYTLLNLKPDTEYTATLHSEIDNTLSEGESKNNLLNTLHLKICNKIWSVKNILPGISIYSSVSSH</sequence>
<proteinExistence type="predicted"/>
<dbReference type="AlphaFoldDB" id="A0A3B4BHH5"/>
<dbReference type="PANTHER" id="PTHR46708">
    <property type="entry name" value="TENASCIN"/>
    <property type="match status" value="1"/>
</dbReference>
<dbReference type="SUPFAM" id="SSF49265">
    <property type="entry name" value="Fibronectin type III"/>
    <property type="match status" value="2"/>
</dbReference>
<evidence type="ECO:0000256" key="3">
    <source>
        <dbReference type="ARBA" id="ARBA00023180"/>
    </source>
</evidence>
<dbReference type="InterPro" id="IPR013783">
    <property type="entry name" value="Ig-like_fold"/>
</dbReference>
<reference evidence="5" key="2">
    <citation type="submission" date="2025-09" db="UniProtKB">
        <authorList>
            <consortium name="Ensembl"/>
        </authorList>
    </citation>
    <scope>IDENTIFICATION</scope>
</reference>
<evidence type="ECO:0000259" key="4">
    <source>
        <dbReference type="PROSITE" id="PS50853"/>
    </source>
</evidence>
<dbReference type="FunFam" id="2.60.40.10:FF:000099">
    <property type="entry name" value="Fibronectin 1"/>
    <property type="match status" value="1"/>
</dbReference>
<accession>A0A3B4BHH5</accession>
<evidence type="ECO:0000313" key="6">
    <source>
        <dbReference type="Proteomes" id="UP000261520"/>
    </source>
</evidence>
<dbReference type="Proteomes" id="UP000261520">
    <property type="component" value="Unplaced"/>
</dbReference>
<feature type="domain" description="Fibronectin type-III" evidence="4">
    <location>
        <begin position="37"/>
        <end position="126"/>
    </location>
</feature>
<evidence type="ECO:0000256" key="1">
    <source>
        <dbReference type="ARBA" id="ARBA00022737"/>
    </source>
</evidence>
<dbReference type="Pfam" id="PF00041">
    <property type="entry name" value="fn3"/>
    <property type="match status" value="1"/>
</dbReference>
<organism evidence="5 6">
    <name type="scientific">Periophthalmus magnuspinnatus</name>
    <dbReference type="NCBI Taxonomy" id="409849"/>
    <lineage>
        <taxon>Eukaryota</taxon>
        <taxon>Metazoa</taxon>
        <taxon>Chordata</taxon>
        <taxon>Craniata</taxon>
        <taxon>Vertebrata</taxon>
        <taxon>Euteleostomi</taxon>
        <taxon>Actinopterygii</taxon>
        <taxon>Neopterygii</taxon>
        <taxon>Teleostei</taxon>
        <taxon>Neoteleostei</taxon>
        <taxon>Acanthomorphata</taxon>
        <taxon>Gobiaria</taxon>
        <taxon>Gobiiformes</taxon>
        <taxon>Gobioidei</taxon>
        <taxon>Gobiidae</taxon>
        <taxon>Oxudercinae</taxon>
        <taxon>Periophthalmus</taxon>
    </lineage>
</organism>
<dbReference type="Gene3D" id="2.60.40.10">
    <property type="entry name" value="Immunoglobulins"/>
    <property type="match status" value="2"/>
</dbReference>